<dbReference type="HOGENOM" id="CLU_1803726_0_0_9"/>
<protein>
    <submittedName>
        <fullName evidence="1">Uncharacterized protein</fullName>
    </submittedName>
</protein>
<dbReference type="Proteomes" id="UP000005269">
    <property type="component" value="Plasmid 2"/>
</dbReference>
<evidence type="ECO:0000313" key="2">
    <source>
        <dbReference type="Proteomes" id="UP000005269"/>
    </source>
</evidence>
<evidence type="ECO:0000313" key="1">
    <source>
        <dbReference type="EMBL" id="AFK60391.1"/>
    </source>
</evidence>
<accession>I3U5V3</accession>
<gene>
    <name evidence="1" type="ORF">HMPREF0351_12767</name>
</gene>
<sequence length="150" mass="17203">MIFYEEGKNMSERKEFNVDTKVDTEYAGLLQPGIKKKKSVSIRGENEFGYSSLMNKKPKAITSVASKKRGRPIEITDERFKVTKPKKISPALESKLNVLQDYVEELQSVQGRITFEKLIDTLSEAYITQKLGVAKEEHLREEIKDAFDKL</sequence>
<keyword evidence="2" id="KW-1185">Reference proteome</keyword>
<dbReference type="EMBL" id="CP003585">
    <property type="protein sequence ID" value="AFK60391.1"/>
    <property type="molecule type" value="Genomic_DNA"/>
</dbReference>
<geneLocation type="plasmid" evidence="1 2">
    <name>2</name>
</geneLocation>
<organism evidence="1 2">
    <name type="scientific">Enterococcus faecium (strain ATCC BAA-472 / TX0016 / DO)</name>
    <dbReference type="NCBI Taxonomy" id="333849"/>
    <lineage>
        <taxon>Bacteria</taxon>
        <taxon>Bacillati</taxon>
        <taxon>Bacillota</taxon>
        <taxon>Bacilli</taxon>
        <taxon>Lactobacillales</taxon>
        <taxon>Enterococcaceae</taxon>
        <taxon>Enterococcus</taxon>
    </lineage>
</organism>
<keyword evidence="1" id="KW-0614">Plasmid</keyword>
<name>I3U5V3_ENTFD</name>
<reference evidence="1 2" key="1">
    <citation type="journal article" date="2012" name="BMC Microbiol.">
        <title>Complete genome sequence of Enterococcus faecium strain TX16 and comparative genomic analysis of Enterococcus faecium genomes.</title>
        <authorList>
            <person name="Qin X."/>
            <person name="Galloway-Pena J.R."/>
            <person name="Sillanpaa J."/>
            <person name="Hyeob Roh J."/>
            <person name="Nallapareddy S.R."/>
            <person name="Chowdhury S."/>
            <person name="Bourgogne A."/>
            <person name="Choudhury T."/>
            <person name="Munzy D.M."/>
            <person name="Buhay C.J."/>
            <person name="Ding Y."/>
            <person name="Dugan-Rocha S."/>
            <person name="Liu W."/>
            <person name="Kovar C."/>
            <person name="Sodergren E."/>
            <person name="Highlander S."/>
            <person name="Petrosino J.F."/>
            <person name="Worley K.C."/>
            <person name="Gibbs R.A."/>
            <person name="Weinstock G.M."/>
            <person name="Murray B.E."/>
        </authorList>
    </citation>
    <scope>NUCLEOTIDE SEQUENCE [LARGE SCALE GENOMIC DNA]</scope>
    <source>
        <strain evidence="2">ATCC BAA-472 / TX0016 / DO</strain>
        <plasmid evidence="1">2</plasmid>
    </source>
</reference>
<dbReference type="KEGG" id="efu:HMPREF0351_12767"/>
<dbReference type="AlphaFoldDB" id="I3U5V3"/>
<proteinExistence type="predicted"/>